<dbReference type="Proteomes" id="UP000298213">
    <property type="component" value="Unassembled WGS sequence"/>
</dbReference>
<feature type="domain" description="Polynucleotide kinase PNKP phosphatase" evidence="1">
    <location>
        <begin position="2"/>
        <end position="149"/>
    </location>
</feature>
<evidence type="ECO:0000313" key="3">
    <source>
        <dbReference type="Proteomes" id="UP000298213"/>
    </source>
</evidence>
<keyword evidence="3" id="KW-1185">Reference proteome</keyword>
<evidence type="ECO:0000313" key="2">
    <source>
        <dbReference type="EMBL" id="TFI60277.1"/>
    </source>
</evidence>
<dbReference type="InterPro" id="IPR056782">
    <property type="entry name" value="HAD_PNKP"/>
</dbReference>
<dbReference type="Pfam" id="PF13671">
    <property type="entry name" value="AAA_33"/>
    <property type="match status" value="1"/>
</dbReference>
<protein>
    <recommendedName>
        <fullName evidence="1">Polynucleotide kinase PNKP phosphatase domain-containing protein</fullName>
    </recommendedName>
</protein>
<dbReference type="SUPFAM" id="SSF56784">
    <property type="entry name" value="HAD-like"/>
    <property type="match status" value="1"/>
</dbReference>
<accession>A0A4Y8ZXJ8</accession>
<reference evidence="2 3" key="1">
    <citation type="submission" date="2019-03" db="EMBL/GenBank/DDBJ databases">
        <title>Genome sequence of Sphingomonas sp. 17J27-24.</title>
        <authorList>
            <person name="Kim M."/>
            <person name="Maeng S."/>
            <person name="Sathiyaraj S."/>
        </authorList>
    </citation>
    <scope>NUCLEOTIDE SEQUENCE [LARGE SCALE GENOMIC DNA]</scope>
    <source>
        <strain evidence="2 3">17J27-24</strain>
    </source>
</reference>
<dbReference type="Gene3D" id="3.40.50.1000">
    <property type="entry name" value="HAD superfamily/HAD-like"/>
    <property type="match status" value="1"/>
</dbReference>
<evidence type="ECO:0000259" key="1">
    <source>
        <dbReference type="Pfam" id="PF25109"/>
    </source>
</evidence>
<dbReference type="OrthoDB" id="7592866at2"/>
<dbReference type="Gene3D" id="3.40.50.300">
    <property type="entry name" value="P-loop containing nucleotide triphosphate hydrolases"/>
    <property type="match status" value="1"/>
</dbReference>
<dbReference type="Pfam" id="PF25109">
    <property type="entry name" value="HAD_PNKP"/>
    <property type="match status" value="1"/>
</dbReference>
<gene>
    <name evidence="2" type="ORF">E2493_00765</name>
</gene>
<dbReference type="SUPFAM" id="SSF52540">
    <property type="entry name" value="P-loop containing nucleoside triphosphate hydrolases"/>
    <property type="match status" value="1"/>
</dbReference>
<sequence length="309" mass="35242">MRAVIFDIDGTLADVSHRLHHLDGEKDWNAFFKAMADDAPVEPIARLARMLRHNAEARRDIDAVLIVTARPDREDWRRTTLDWLALHDIPYDAIYMRPEGDIRADHLVKAEMLQRILDDGYEPVLVIDDRPQVVRMWREHGITTLQCAPDEPASSAYAGQTLLHMLVGPCAAGKSTFAAATYQPHEIVSTDALRIQLYGDLGHAPEALARVWKLAHGIIRARLEAGVFTVLDATNLKAKDRLRVLELLPRGVFARYVVVDRDLADKLRERDWRSEDLVMKQHRLFRAEEEAILAGDQHSYVTVQDRRAR</sequence>
<dbReference type="EMBL" id="SPDV01000001">
    <property type="protein sequence ID" value="TFI60277.1"/>
    <property type="molecule type" value="Genomic_DNA"/>
</dbReference>
<dbReference type="AlphaFoldDB" id="A0A4Y8ZXJ8"/>
<dbReference type="InterPro" id="IPR023214">
    <property type="entry name" value="HAD_sf"/>
</dbReference>
<proteinExistence type="predicted"/>
<dbReference type="RefSeq" id="WP_135082718.1">
    <property type="nucleotide sequence ID" value="NZ_SPDV01000001.1"/>
</dbReference>
<name>A0A4Y8ZXJ8_9SPHN</name>
<dbReference type="InterPro" id="IPR027417">
    <property type="entry name" value="P-loop_NTPase"/>
</dbReference>
<dbReference type="InterPro" id="IPR036412">
    <property type="entry name" value="HAD-like_sf"/>
</dbReference>
<organism evidence="2 3">
    <name type="scientific">Sphingomonas parva</name>
    <dbReference type="NCBI Taxonomy" id="2555898"/>
    <lineage>
        <taxon>Bacteria</taxon>
        <taxon>Pseudomonadati</taxon>
        <taxon>Pseudomonadota</taxon>
        <taxon>Alphaproteobacteria</taxon>
        <taxon>Sphingomonadales</taxon>
        <taxon>Sphingomonadaceae</taxon>
        <taxon>Sphingomonas</taxon>
    </lineage>
</organism>
<comment type="caution">
    <text evidence="2">The sequence shown here is derived from an EMBL/GenBank/DDBJ whole genome shotgun (WGS) entry which is preliminary data.</text>
</comment>